<proteinExistence type="predicted"/>
<name>A0A8J1U363_OWEFU</name>
<protein>
    <submittedName>
        <fullName evidence="1">Uncharacterized protein</fullName>
    </submittedName>
</protein>
<accession>A0A8J1U363</accession>
<dbReference type="Proteomes" id="UP000749559">
    <property type="component" value="Unassembled WGS sequence"/>
</dbReference>
<comment type="caution">
    <text evidence="1">The sequence shown here is derived from an EMBL/GenBank/DDBJ whole genome shotgun (WGS) entry which is preliminary data.</text>
</comment>
<sequence>MIELEGTTDVLDGAYYQRENAINKCFTAARNEGLEYFALQDNGKCFGAPFGDTSYEMYGESEACDSNGMGGQWANDVYRITLEFVNMGCWKDSSTRTMTQLEGRAAILNGFYGNRGDAINKCFVAARNEGFEYFGVQHSGQCFGSAFGDTSYKKYGEKDNCDLNGEGGHWANNVYRIILGYRRVGDCFMSPHPGLDSVEGTDSTLDGNHTMRDDAIGKCYTVALDNGYPYFGLTDGGLCLAGSTYNNSATPLPIADCGVEGDGGPTSFLIYEIISGPTSTTATTQSATVRSNISSPMISTTASTNQLYSATVTYKYQRPKPRHFEPSEAKLAPMLGSVLTLMMVALIVLIVVLDSARLFRDTRFCYYNMKYGMRRLQNRTLLDDATSQEREETT</sequence>
<evidence type="ECO:0000313" key="2">
    <source>
        <dbReference type="Proteomes" id="UP000749559"/>
    </source>
</evidence>
<reference evidence="1" key="1">
    <citation type="submission" date="2022-03" db="EMBL/GenBank/DDBJ databases">
        <authorList>
            <person name="Martin C."/>
        </authorList>
    </citation>
    <scope>NUCLEOTIDE SEQUENCE</scope>
</reference>
<keyword evidence="2" id="KW-1185">Reference proteome</keyword>
<dbReference type="PANTHER" id="PTHR47635:SF2">
    <property type="entry name" value="LAMG-LIKE JELLYROLL FOLD DOMAIN-CONTAINING PROTEIN"/>
    <property type="match status" value="1"/>
</dbReference>
<dbReference type="AlphaFoldDB" id="A0A8J1U363"/>
<dbReference type="EMBL" id="CAIIXF020000006">
    <property type="protein sequence ID" value="CAH1787038.1"/>
    <property type="molecule type" value="Genomic_DNA"/>
</dbReference>
<dbReference type="OrthoDB" id="5949754at2759"/>
<gene>
    <name evidence="1" type="ORF">OFUS_LOCUS12817</name>
</gene>
<organism evidence="1 2">
    <name type="scientific">Owenia fusiformis</name>
    <name type="common">Polychaete worm</name>
    <dbReference type="NCBI Taxonomy" id="6347"/>
    <lineage>
        <taxon>Eukaryota</taxon>
        <taxon>Metazoa</taxon>
        <taxon>Spiralia</taxon>
        <taxon>Lophotrochozoa</taxon>
        <taxon>Annelida</taxon>
        <taxon>Polychaeta</taxon>
        <taxon>Sedentaria</taxon>
        <taxon>Canalipalpata</taxon>
        <taxon>Sabellida</taxon>
        <taxon>Oweniida</taxon>
        <taxon>Oweniidae</taxon>
        <taxon>Owenia</taxon>
    </lineage>
</organism>
<dbReference type="PANTHER" id="PTHR47635">
    <property type="entry name" value="CUB DOMAIN-CONTAINING PROTEIN"/>
    <property type="match status" value="1"/>
</dbReference>
<evidence type="ECO:0000313" key="1">
    <source>
        <dbReference type="EMBL" id="CAH1787038.1"/>
    </source>
</evidence>